<dbReference type="Proteomes" id="UP000198694">
    <property type="component" value="Unassembled WGS sequence"/>
</dbReference>
<dbReference type="EMBL" id="FNFL01000001">
    <property type="protein sequence ID" value="SDJ66822.1"/>
    <property type="molecule type" value="Genomic_DNA"/>
</dbReference>
<evidence type="ECO:0000313" key="3">
    <source>
        <dbReference type="Proteomes" id="UP000198694"/>
    </source>
</evidence>
<organism evidence="2 3">
    <name type="scientific">Sediminibacillus albus</name>
    <dbReference type="NCBI Taxonomy" id="407036"/>
    <lineage>
        <taxon>Bacteria</taxon>
        <taxon>Bacillati</taxon>
        <taxon>Bacillota</taxon>
        <taxon>Bacilli</taxon>
        <taxon>Bacillales</taxon>
        <taxon>Bacillaceae</taxon>
        <taxon>Sediminibacillus</taxon>
    </lineage>
</organism>
<evidence type="ECO:0000313" key="2">
    <source>
        <dbReference type="EMBL" id="SDJ66822.1"/>
    </source>
</evidence>
<protein>
    <submittedName>
        <fullName evidence="2">Uncharacterized protein YpbB</fullName>
    </submittedName>
</protein>
<dbReference type="InterPro" id="IPR008308">
    <property type="entry name" value="YpbB-like"/>
</dbReference>
<dbReference type="InterPro" id="IPR029491">
    <property type="entry name" value="Helicase_HTH"/>
</dbReference>
<dbReference type="STRING" id="407036.SAMN05216243_0192"/>
<dbReference type="RefSeq" id="WP_093210330.1">
    <property type="nucleotide sequence ID" value="NZ_FNFL01000001.1"/>
</dbReference>
<evidence type="ECO:0000259" key="1">
    <source>
        <dbReference type="Pfam" id="PF14493"/>
    </source>
</evidence>
<dbReference type="Pfam" id="PF14493">
    <property type="entry name" value="HTH_40"/>
    <property type="match status" value="1"/>
</dbReference>
<keyword evidence="3" id="KW-1185">Reference proteome</keyword>
<dbReference type="PIRSF" id="PIRSF021350">
    <property type="entry name" value="UCP021350"/>
    <property type="match status" value="1"/>
</dbReference>
<accession>A0A1G8VLD7</accession>
<dbReference type="AlphaFoldDB" id="A0A1G8VLD7"/>
<name>A0A1G8VLD7_9BACI</name>
<sequence length="371" mass="42656">MLAENIKLTGNQPKEHSIVLDLIILDCISKINKERSLAAIYHLLTGKRSSQTLQDAHIYHLTGYFGICKGMEKAAFDQLIQSVIDRRFAKPEGDDAELTGRGIDFLTGSDSSSDLAHFNGLAYDRAASLFYDRLSLFIQTATNLESGNHNFIPVTENTDTLRWMKRFYNANKHQLRNLLDGLYQELLIYLHQLPDEQASVFVKRLSGYSRFGLSKAQLAITYGYEKQDFNVIYLLLLHRLLNYVLYDNEPTPTLALFTKDIVKEVFLTDSARKTNQLLNSGRSIEQIGRIRMLKESTIHDHLIEIAYAHPHFPLDRYVPQQAIKEIARTVDRLQTRKLKIIKQALDNRYSYLQIRLVLAIHKSGWQKGENI</sequence>
<feature type="domain" description="Helicase Helix-turn-helix" evidence="1">
    <location>
        <begin position="270"/>
        <end position="358"/>
    </location>
</feature>
<proteinExistence type="predicted"/>
<gene>
    <name evidence="2" type="ORF">SAMN05216243_0192</name>
</gene>
<reference evidence="2 3" key="1">
    <citation type="submission" date="2016-10" db="EMBL/GenBank/DDBJ databases">
        <authorList>
            <person name="de Groot N.N."/>
        </authorList>
    </citation>
    <scope>NUCLEOTIDE SEQUENCE [LARGE SCALE GENOMIC DNA]</scope>
    <source>
        <strain evidence="2 3">CGMCC 1.6502</strain>
    </source>
</reference>
<dbReference type="OrthoDB" id="2354672at2"/>